<dbReference type="Pfam" id="PF13456">
    <property type="entry name" value="RVT_3"/>
    <property type="match status" value="1"/>
</dbReference>
<dbReference type="PROSITE" id="PS50879">
    <property type="entry name" value="RNASE_H_1"/>
    <property type="match status" value="1"/>
</dbReference>
<dbReference type="KEGG" id="qsa:O6P43_010245"/>
<accession>A0AAD7Q022</accession>
<dbReference type="EMBL" id="JARAOO010000004">
    <property type="protein sequence ID" value="KAJ7972341.1"/>
    <property type="molecule type" value="Genomic_DNA"/>
</dbReference>
<evidence type="ECO:0000313" key="3">
    <source>
        <dbReference type="Proteomes" id="UP001163823"/>
    </source>
</evidence>
<sequence>MAPERYIKAQALADFIVKCTFSSENSGDLNTENAEHEGWLLYVDGSSDKLGGGAGANLRFPDGQIMECAIKFDFTASNNAAEYEALILGLRWARAIGADELSVFCDSQLVVKQITDEYVAREIAMIQYLEKVKQIISCFTKVVVQHIPRNMNGRADELSKLHGCDKMKARIHTLKRPSYEESETLAVKTSGFIMDDSASRLYTIGRASFRYSGSKSCQKKSG</sequence>
<dbReference type="InterPro" id="IPR002156">
    <property type="entry name" value="RNaseH_domain"/>
</dbReference>
<dbReference type="GO" id="GO:0004523">
    <property type="term" value="F:RNA-DNA hybrid ribonuclease activity"/>
    <property type="evidence" value="ECO:0007669"/>
    <property type="project" value="InterPro"/>
</dbReference>
<dbReference type="PANTHER" id="PTHR48475">
    <property type="entry name" value="RIBONUCLEASE H"/>
    <property type="match status" value="1"/>
</dbReference>
<dbReference type="InterPro" id="IPR036397">
    <property type="entry name" value="RNaseH_sf"/>
</dbReference>
<dbReference type="Proteomes" id="UP001163823">
    <property type="component" value="Chromosome 4"/>
</dbReference>
<evidence type="ECO:0000259" key="1">
    <source>
        <dbReference type="PROSITE" id="PS50879"/>
    </source>
</evidence>
<keyword evidence="3" id="KW-1185">Reference proteome</keyword>
<dbReference type="Gene3D" id="3.30.420.10">
    <property type="entry name" value="Ribonuclease H-like superfamily/Ribonuclease H"/>
    <property type="match status" value="1"/>
</dbReference>
<dbReference type="CDD" id="cd09279">
    <property type="entry name" value="RNase_HI_like"/>
    <property type="match status" value="1"/>
</dbReference>
<gene>
    <name evidence="2" type="ORF">O6P43_010245</name>
</gene>
<feature type="domain" description="RNase H type-1" evidence="1">
    <location>
        <begin position="35"/>
        <end position="164"/>
    </location>
</feature>
<dbReference type="GO" id="GO:0003676">
    <property type="term" value="F:nucleic acid binding"/>
    <property type="evidence" value="ECO:0007669"/>
    <property type="project" value="InterPro"/>
</dbReference>
<reference evidence="2" key="1">
    <citation type="journal article" date="2023" name="Science">
        <title>Elucidation of the pathway for biosynthesis of saponin adjuvants from the soapbark tree.</title>
        <authorList>
            <person name="Reed J."/>
            <person name="Orme A."/>
            <person name="El-Demerdash A."/>
            <person name="Owen C."/>
            <person name="Martin L.B.B."/>
            <person name="Misra R.C."/>
            <person name="Kikuchi S."/>
            <person name="Rejzek M."/>
            <person name="Martin A.C."/>
            <person name="Harkess A."/>
            <person name="Leebens-Mack J."/>
            <person name="Louveau T."/>
            <person name="Stephenson M.J."/>
            <person name="Osbourn A."/>
        </authorList>
    </citation>
    <scope>NUCLEOTIDE SEQUENCE</scope>
    <source>
        <strain evidence="2">S10</strain>
    </source>
</reference>
<comment type="caution">
    <text evidence="2">The sequence shown here is derived from an EMBL/GenBank/DDBJ whole genome shotgun (WGS) entry which is preliminary data.</text>
</comment>
<name>A0AAD7Q022_QUISA</name>
<proteinExistence type="predicted"/>
<dbReference type="SUPFAM" id="SSF53098">
    <property type="entry name" value="Ribonuclease H-like"/>
    <property type="match status" value="1"/>
</dbReference>
<dbReference type="AlphaFoldDB" id="A0AAD7Q022"/>
<evidence type="ECO:0000313" key="2">
    <source>
        <dbReference type="EMBL" id="KAJ7972341.1"/>
    </source>
</evidence>
<dbReference type="PANTHER" id="PTHR48475:SF2">
    <property type="entry name" value="RIBONUCLEASE H"/>
    <property type="match status" value="1"/>
</dbReference>
<organism evidence="2 3">
    <name type="scientific">Quillaja saponaria</name>
    <name type="common">Soap bark tree</name>
    <dbReference type="NCBI Taxonomy" id="32244"/>
    <lineage>
        <taxon>Eukaryota</taxon>
        <taxon>Viridiplantae</taxon>
        <taxon>Streptophyta</taxon>
        <taxon>Embryophyta</taxon>
        <taxon>Tracheophyta</taxon>
        <taxon>Spermatophyta</taxon>
        <taxon>Magnoliopsida</taxon>
        <taxon>eudicotyledons</taxon>
        <taxon>Gunneridae</taxon>
        <taxon>Pentapetalae</taxon>
        <taxon>rosids</taxon>
        <taxon>fabids</taxon>
        <taxon>Fabales</taxon>
        <taxon>Quillajaceae</taxon>
        <taxon>Quillaja</taxon>
    </lineage>
</organism>
<dbReference type="InterPro" id="IPR012337">
    <property type="entry name" value="RNaseH-like_sf"/>
</dbReference>
<protein>
    <submittedName>
        <fullName evidence="2">Retrovirus-related Pol polyprotein from transposon 17.6</fullName>
    </submittedName>
</protein>